<feature type="compositionally biased region" description="Polar residues" evidence="1">
    <location>
        <begin position="63"/>
        <end position="74"/>
    </location>
</feature>
<accession>A0A430RU25</accession>
<evidence type="ECO:0000313" key="3">
    <source>
        <dbReference type="EMBL" id="RTH23114.1"/>
    </source>
</evidence>
<feature type="compositionally biased region" description="Basic and acidic residues" evidence="1">
    <location>
        <begin position="1"/>
        <end position="13"/>
    </location>
</feature>
<proteinExistence type="predicted"/>
<gene>
    <name evidence="4" type="ORF">CSW29_10915</name>
    <name evidence="3" type="ORF">CSW38_11445</name>
    <name evidence="2" type="ORF">CSW47_08155</name>
</gene>
<dbReference type="EMBL" id="PEMH01000367">
    <property type="protein sequence ID" value="RTH97892.1"/>
    <property type="molecule type" value="Genomic_DNA"/>
</dbReference>
<evidence type="ECO:0000313" key="6">
    <source>
        <dbReference type="Proteomes" id="UP000287306"/>
    </source>
</evidence>
<name>A0A430RU25_THESC</name>
<evidence type="ECO:0000313" key="7">
    <source>
        <dbReference type="Proteomes" id="UP000288347"/>
    </source>
</evidence>
<protein>
    <submittedName>
        <fullName evidence="3">Uncharacterized protein</fullName>
    </submittedName>
</protein>
<evidence type="ECO:0000313" key="5">
    <source>
        <dbReference type="Proteomes" id="UP000286734"/>
    </source>
</evidence>
<organism evidence="3 6">
    <name type="scientific">Thermus scotoductus</name>
    <dbReference type="NCBI Taxonomy" id="37636"/>
    <lineage>
        <taxon>Bacteria</taxon>
        <taxon>Thermotogati</taxon>
        <taxon>Deinococcota</taxon>
        <taxon>Deinococci</taxon>
        <taxon>Thermales</taxon>
        <taxon>Thermaceae</taxon>
        <taxon>Thermus</taxon>
    </lineage>
</organism>
<dbReference type="AlphaFoldDB" id="A0A430RU25"/>
<evidence type="ECO:0000256" key="1">
    <source>
        <dbReference type="SAM" id="MobiDB-lite"/>
    </source>
</evidence>
<feature type="region of interest" description="Disordered" evidence="1">
    <location>
        <begin position="1"/>
        <end position="74"/>
    </location>
</feature>
<sequence>MHLRLPREGRRSQGVENPRPQGQEGGGPRDRARSPVRPAVPAPRRAERVLSPSSTAGLRATRGSFSSQASAQSR</sequence>
<comment type="caution">
    <text evidence="3">The sequence shown here is derived from an EMBL/GenBank/DDBJ whole genome shotgun (WGS) entry which is preliminary data.</text>
</comment>
<dbReference type="Proteomes" id="UP000287306">
    <property type="component" value="Unassembled WGS sequence"/>
</dbReference>
<dbReference type="Proteomes" id="UP000288347">
    <property type="component" value="Unassembled WGS sequence"/>
</dbReference>
<dbReference type="EMBL" id="PELY01000408">
    <property type="protein sequence ID" value="RTH23114.1"/>
    <property type="molecule type" value="Genomic_DNA"/>
</dbReference>
<evidence type="ECO:0000313" key="2">
    <source>
        <dbReference type="EMBL" id="RTH03658.1"/>
    </source>
</evidence>
<dbReference type="Proteomes" id="UP000286734">
    <property type="component" value="Unassembled WGS sequence"/>
</dbReference>
<reference evidence="5 6" key="1">
    <citation type="journal article" date="2019" name="Extremophiles">
        <title>Biogeography of thermophiles and predominance of Thermus scotoductus in domestic water heaters.</title>
        <authorList>
            <person name="Wilpiszeski R.L."/>
            <person name="Zhang Z."/>
            <person name="House C.H."/>
        </authorList>
    </citation>
    <scope>NUCLEOTIDE SEQUENCE [LARGE SCALE GENOMIC DNA]</scope>
    <source>
        <strain evidence="4 7">16_S16</strain>
        <strain evidence="3 6">25_S25</strain>
        <strain evidence="2 5">34_S34</strain>
    </source>
</reference>
<dbReference type="EMBL" id="PELP01000222">
    <property type="protein sequence ID" value="RTH03658.1"/>
    <property type="molecule type" value="Genomic_DNA"/>
</dbReference>
<evidence type="ECO:0000313" key="4">
    <source>
        <dbReference type="EMBL" id="RTH97892.1"/>
    </source>
</evidence>